<organism evidence="1 2">
    <name type="scientific">Thelephora ganbajun</name>
    <name type="common">Ganba fungus</name>
    <dbReference type="NCBI Taxonomy" id="370292"/>
    <lineage>
        <taxon>Eukaryota</taxon>
        <taxon>Fungi</taxon>
        <taxon>Dikarya</taxon>
        <taxon>Basidiomycota</taxon>
        <taxon>Agaricomycotina</taxon>
        <taxon>Agaricomycetes</taxon>
        <taxon>Thelephorales</taxon>
        <taxon>Thelephoraceae</taxon>
        <taxon>Thelephora</taxon>
    </lineage>
</organism>
<accession>A0ACB6Z654</accession>
<gene>
    <name evidence="1" type="ORF">BDM02DRAFT_842384</name>
</gene>
<dbReference type="Proteomes" id="UP000886501">
    <property type="component" value="Unassembled WGS sequence"/>
</dbReference>
<reference evidence="1" key="2">
    <citation type="journal article" date="2020" name="Nat. Commun.">
        <title>Large-scale genome sequencing of mycorrhizal fungi provides insights into the early evolution of symbiotic traits.</title>
        <authorList>
            <person name="Miyauchi S."/>
            <person name="Kiss E."/>
            <person name="Kuo A."/>
            <person name="Drula E."/>
            <person name="Kohler A."/>
            <person name="Sanchez-Garcia M."/>
            <person name="Morin E."/>
            <person name="Andreopoulos B."/>
            <person name="Barry K.W."/>
            <person name="Bonito G."/>
            <person name="Buee M."/>
            <person name="Carver A."/>
            <person name="Chen C."/>
            <person name="Cichocki N."/>
            <person name="Clum A."/>
            <person name="Culley D."/>
            <person name="Crous P.W."/>
            <person name="Fauchery L."/>
            <person name="Girlanda M."/>
            <person name="Hayes R.D."/>
            <person name="Keri Z."/>
            <person name="LaButti K."/>
            <person name="Lipzen A."/>
            <person name="Lombard V."/>
            <person name="Magnuson J."/>
            <person name="Maillard F."/>
            <person name="Murat C."/>
            <person name="Nolan M."/>
            <person name="Ohm R.A."/>
            <person name="Pangilinan J."/>
            <person name="Pereira M.F."/>
            <person name="Perotto S."/>
            <person name="Peter M."/>
            <person name="Pfister S."/>
            <person name="Riley R."/>
            <person name="Sitrit Y."/>
            <person name="Stielow J.B."/>
            <person name="Szollosi G."/>
            <person name="Zifcakova L."/>
            <person name="Stursova M."/>
            <person name="Spatafora J.W."/>
            <person name="Tedersoo L."/>
            <person name="Vaario L.M."/>
            <person name="Yamada A."/>
            <person name="Yan M."/>
            <person name="Wang P."/>
            <person name="Xu J."/>
            <person name="Bruns T."/>
            <person name="Baldrian P."/>
            <person name="Vilgalys R."/>
            <person name="Dunand C."/>
            <person name="Henrissat B."/>
            <person name="Grigoriev I.V."/>
            <person name="Hibbett D."/>
            <person name="Nagy L.G."/>
            <person name="Martin F.M."/>
        </authorList>
    </citation>
    <scope>NUCLEOTIDE SEQUENCE</scope>
    <source>
        <strain evidence="1">P2</strain>
    </source>
</reference>
<dbReference type="EMBL" id="MU118118">
    <property type="protein sequence ID" value="KAF9644808.1"/>
    <property type="molecule type" value="Genomic_DNA"/>
</dbReference>
<comment type="caution">
    <text evidence="1">The sequence shown here is derived from an EMBL/GenBank/DDBJ whole genome shotgun (WGS) entry which is preliminary data.</text>
</comment>
<name>A0ACB6Z654_THEGA</name>
<reference evidence="1" key="1">
    <citation type="submission" date="2019-10" db="EMBL/GenBank/DDBJ databases">
        <authorList>
            <consortium name="DOE Joint Genome Institute"/>
            <person name="Kuo A."/>
            <person name="Miyauchi S."/>
            <person name="Kiss E."/>
            <person name="Drula E."/>
            <person name="Kohler A."/>
            <person name="Sanchez-Garcia M."/>
            <person name="Andreopoulos B."/>
            <person name="Barry K.W."/>
            <person name="Bonito G."/>
            <person name="Buee M."/>
            <person name="Carver A."/>
            <person name="Chen C."/>
            <person name="Cichocki N."/>
            <person name="Clum A."/>
            <person name="Culley D."/>
            <person name="Crous P.W."/>
            <person name="Fauchery L."/>
            <person name="Girlanda M."/>
            <person name="Hayes R."/>
            <person name="Keri Z."/>
            <person name="Labutti K."/>
            <person name="Lipzen A."/>
            <person name="Lombard V."/>
            <person name="Magnuson J."/>
            <person name="Maillard F."/>
            <person name="Morin E."/>
            <person name="Murat C."/>
            <person name="Nolan M."/>
            <person name="Ohm R."/>
            <person name="Pangilinan J."/>
            <person name="Pereira M."/>
            <person name="Perotto S."/>
            <person name="Peter M."/>
            <person name="Riley R."/>
            <person name="Sitrit Y."/>
            <person name="Stielow B."/>
            <person name="Szollosi G."/>
            <person name="Zifcakova L."/>
            <person name="Stursova M."/>
            <person name="Spatafora J.W."/>
            <person name="Tedersoo L."/>
            <person name="Vaario L.-M."/>
            <person name="Yamada A."/>
            <person name="Yan M."/>
            <person name="Wang P."/>
            <person name="Xu J."/>
            <person name="Bruns T."/>
            <person name="Baldrian P."/>
            <person name="Vilgalys R."/>
            <person name="Henrissat B."/>
            <person name="Grigoriev I.V."/>
            <person name="Hibbett D."/>
            <person name="Nagy L.G."/>
            <person name="Martin F.M."/>
        </authorList>
    </citation>
    <scope>NUCLEOTIDE SEQUENCE</scope>
    <source>
        <strain evidence="1">P2</strain>
    </source>
</reference>
<evidence type="ECO:0000313" key="2">
    <source>
        <dbReference type="Proteomes" id="UP000886501"/>
    </source>
</evidence>
<proteinExistence type="predicted"/>
<keyword evidence="2" id="KW-1185">Reference proteome</keyword>
<evidence type="ECO:0000313" key="1">
    <source>
        <dbReference type="EMBL" id="KAF9644808.1"/>
    </source>
</evidence>
<protein>
    <submittedName>
        <fullName evidence="1">Uncharacterized protein</fullName>
    </submittedName>
</protein>
<sequence length="129" mass="15023">MASVYAFRSLLRPLARSLYAWQRPTRTSTLCYNIPSLTVDLTILLFPTFSRFQLIDLFGTLPQSIYNRSKGSVSLRVSESITQTNGKKKSDWEKQDTPRTETKRGNKKQPNMRYGKKEGQRNVWQMTNR</sequence>